<comment type="similarity">
    <text evidence="1">Belongs to the peptidase S1C family.</text>
</comment>
<organism evidence="4 5">
    <name type="scientific">Acholeplasma oculi</name>
    <dbReference type="NCBI Taxonomy" id="35623"/>
    <lineage>
        <taxon>Bacteria</taxon>
        <taxon>Bacillati</taxon>
        <taxon>Mycoplasmatota</taxon>
        <taxon>Mollicutes</taxon>
        <taxon>Acholeplasmatales</taxon>
        <taxon>Acholeplasmataceae</taxon>
        <taxon>Acholeplasma</taxon>
    </lineage>
</organism>
<accession>A0A061ABZ6</accession>
<dbReference type="RefSeq" id="WP_045749775.1">
    <property type="nucleotide sequence ID" value="NZ_FUZK01000001.1"/>
</dbReference>
<evidence type="ECO:0000313" key="4">
    <source>
        <dbReference type="EMBL" id="CDR31348.1"/>
    </source>
</evidence>
<name>A0A061ABZ6_9MOLU</name>
<proteinExistence type="inferred from homology"/>
<dbReference type="Pfam" id="PF13365">
    <property type="entry name" value="Trypsin_2"/>
    <property type="match status" value="1"/>
</dbReference>
<dbReference type="InParanoid" id="A0A061ABZ6"/>
<dbReference type="InterPro" id="IPR051201">
    <property type="entry name" value="Chloro_Bact_Ser_Proteases"/>
</dbReference>
<gene>
    <name evidence="4" type="primary">htrA</name>
    <name evidence="4" type="ORF">Aocu_12750</name>
</gene>
<keyword evidence="5" id="KW-1185">Reference proteome</keyword>
<dbReference type="SUPFAM" id="SSF50494">
    <property type="entry name" value="Trypsin-like serine proteases"/>
    <property type="match status" value="1"/>
</dbReference>
<dbReference type="GO" id="GO:0006508">
    <property type="term" value="P:proteolysis"/>
    <property type="evidence" value="ECO:0007669"/>
    <property type="project" value="UniProtKB-KW"/>
</dbReference>
<dbReference type="PANTHER" id="PTHR43343">
    <property type="entry name" value="PEPTIDASE S12"/>
    <property type="match status" value="1"/>
</dbReference>
<dbReference type="STRING" id="35623.Aocu_12750"/>
<evidence type="ECO:0000256" key="3">
    <source>
        <dbReference type="ARBA" id="ARBA00022801"/>
    </source>
</evidence>
<dbReference type="InterPro" id="IPR009003">
    <property type="entry name" value="Peptidase_S1_PA"/>
</dbReference>
<dbReference type="InterPro" id="IPR036034">
    <property type="entry name" value="PDZ_sf"/>
</dbReference>
<dbReference type="SUPFAM" id="SSF50156">
    <property type="entry name" value="PDZ domain-like"/>
    <property type="match status" value="1"/>
</dbReference>
<dbReference type="PANTHER" id="PTHR43343:SF3">
    <property type="entry name" value="PROTEASE DO-LIKE 8, CHLOROPLASTIC"/>
    <property type="match status" value="1"/>
</dbReference>
<dbReference type="GO" id="GO:0004252">
    <property type="term" value="F:serine-type endopeptidase activity"/>
    <property type="evidence" value="ECO:0007669"/>
    <property type="project" value="InterPro"/>
</dbReference>
<dbReference type="InterPro" id="IPR043504">
    <property type="entry name" value="Peptidase_S1_PA_chymotrypsin"/>
</dbReference>
<evidence type="ECO:0000256" key="1">
    <source>
        <dbReference type="ARBA" id="ARBA00010541"/>
    </source>
</evidence>
<dbReference type="KEGG" id="aoc:Aocu_12750"/>
<dbReference type="Gene3D" id="2.30.42.10">
    <property type="match status" value="1"/>
</dbReference>
<evidence type="ECO:0000256" key="2">
    <source>
        <dbReference type="ARBA" id="ARBA00022670"/>
    </source>
</evidence>
<dbReference type="AlphaFoldDB" id="A0A061ABZ6"/>
<dbReference type="PROSITE" id="PS51257">
    <property type="entry name" value="PROKAR_LIPOPROTEIN"/>
    <property type="match status" value="1"/>
</dbReference>
<dbReference type="FunCoup" id="A0A061ABZ6">
    <property type="interactions" value="296"/>
</dbReference>
<sequence>MKKISMVILALLIILIQGCAVGRIEHEIRDVPTETSYHELVSLLSESTVALHGYDMEFYLGLGSGLIFEQEDLGDGSYMYYVLTNFHVVDRMSHVKVHTAKNTVEMGDIYGIPTETPRDYDDVAVVRFISQEVYPTVDILPLSEDKNIYVQLTKGQYVFGLGTPVDEDNFNLLTNLGVIADLSDRFITHTANINPGNSGGPLFSYDGTFIGMNTQRVEVINQETVYLVSESIHVNHIAKVIKSLLKSIKPRLGIQTLPYEVFTTVNYQEAYGERAAGFDPFDKVPRNEVGIVVADTSSTRSSYGKLLQYDLIKKVNGSSITTTEDLLRELGTIQYGNVYTFEVIRKNSDTGNFENIEVEITI</sequence>
<dbReference type="OrthoDB" id="9758917at2"/>
<reference evidence="5" key="1">
    <citation type="submission" date="2014-05" db="EMBL/GenBank/DDBJ databases">
        <authorList>
            <person name="Kube M."/>
        </authorList>
    </citation>
    <scope>NUCLEOTIDE SEQUENCE [LARGE SCALE GENOMIC DNA]</scope>
</reference>
<dbReference type="HOGENOM" id="CLU_764243_0_0_14"/>
<dbReference type="Gene3D" id="2.40.10.10">
    <property type="entry name" value="Trypsin-like serine proteases"/>
    <property type="match status" value="2"/>
</dbReference>
<keyword evidence="3" id="KW-0378">Hydrolase</keyword>
<dbReference type="PRINTS" id="PR00834">
    <property type="entry name" value="PROTEASES2C"/>
</dbReference>
<dbReference type="PATRIC" id="fig|35623.3.peg.1274"/>
<keyword evidence="2 4" id="KW-0645">Protease</keyword>
<dbReference type="Proteomes" id="UP000032434">
    <property type="component" value="Chromosome 1"/>
</dbReference>
<dbReference type="EMBL" id="LK028559">
    <property type="protein sequence ID" value="CDR31348.1"/>
    <property type="molecule type" value="Genomic_DNA"/>
</dbReference>
<evidence type="ECO:0000313" key="5">
    <source>
        <dbReference type="Proteomes" id="UP000032434"/>
    </source>
</evidence>
<dbReference type="InterPro" id="IPR001940">
    <property type="entry name" value="Peptidase_S1C"/>
</dbReference>
<protein>
    <submittedName>
        <fullName evidence="4">Serine protease HtrA</fullName>
    </submittedName>
</protein>